<proteinExistence type="predicted"/>
<name>A0A927NA57_9ACTN</name>
<evidence type="ECO:0000313" key="2">
    <source>
        <dbReference type="Proteomes" id="UP000638648"/>
    </source>
</evidence>
<keyword evidence="2" id="KW-1185">Reference proteome</keyword>
<sequence>MVLERVCELVLATAESYPSRHIHTLVRHIHTLRGKKVNA</sequence>
<evidence type="ECO:0000313" key="1">
    <source>
        <dbReference type="EMBL" id="MBE1611125.1"/>
    </source>
</evidence>
<dbReference type="EMBL" id="JADBEM010000001">
    <property type="protein sequence ID" value="MBE1611125.1"/>
    <property type="molecule type" value="Genomic_DNA"/>
</dbReference>
<reference evidence="1" key="1">
    <citation type="submission" date="2020-10" db="EMBL/GenBank/DDBJ databases">
        <title>Sequencing the genomes of 1000 actinobacteria strains.</title>
        <authorList>
            <person name="Klenk H.-P."/>
        </authorList>
    </citation>
    <scope>NUCLEOTIDE SEQUENCE</scope>
    <source>
        <strain evidence="1">DSM 45354</strain>
    </source>
</reference>
<dbReference type="Proteomes" id="UP000638648">
    <property type="component" value="Unassembled WGS sequence"/>
</dbReference>
<gene>
    <name evidence="1" type="ORF">HEB94_007973</name>
</gene>
<dbReference type="AlphaFoldDB" id="A0A927NA57"/>
<protein>
    <submittedName>
        <fullName evidence="1">Uncharacterized protein</fullName>
    </submittedName>
</protein>
<organism evidence="1 2">
    <name type="scientific">Actinopolymorpha pittospori</name>
    <dbReference type="NCBI Taxonomy" id="648752"/>
    <lineage>
        <taxon>Bacteria</taxon>
        <taxon>Bacillati</taxon>
        <taxon>Actinomycetota</taxon>
        <taxon>Actinomycetes</taxon>
        <taxon>Propionibacteriales</taxon>
        <taxon>Actinopolymorphaceae</taxon>
        <taxon>Actinopolymorpha</taxon>
    </lineage>
</organism>
<accession>A0A927NA57</accession>
<comment type="caution">
    <text evidence="1">The sequence shown here is derived from an EMBL/GenBank/DDBJ whole genome shotgun (WGS) entry which is preliminary data.</text>
</comment>